<dbReference type="OrthoDB" id="3694718at2759"/>
<name>W6ZU68_COCMI</name>
<reference evidence="2 3" key="1">
    <citation type="journal article" date="2013" name="PLoS Genet.">
        <title>Comparative genome structure, secondary metabolite, and effector coding capacity across Cochliobolus pathogens.</title>
        <authorList>
            <person name="Condon B.J."/>
            <person name="Leng Y."/>
            <person name="Wu D."/>
            <person name="Bushley K.E."/>
            <person name="Ohm R.A."/>
            <person name="Otillar R."/>
            <person name="Martin J."/>
            <person name="Schackwitz W."/>
            <person name="Grimwood J."/>
            <person name="MohdZainudin N."/>
            <person name="Xue C."/>
            <person name="Wang R."/>
            <person name="Manning V.A."/>
            <person name="Dhillon B."/>
            <person name="Tu Z.J."/>
            <person name="Steffenson B.J."/>
            <person name="Salamov A."/>
            <person name="Sun H."/>
            <person name="Lowry S."/>
            <person name="LaButti K."/>
            <person name="Han J."/>
            <person name="Copeland A."/>
            <person name="Lindquist E."/>
            <person name="Barry K."/>
            <person name="Schmutz J."/>
            <person name="Baker S.E."/>
            <person name="Ciuffetti L.M."/>
            <person name="Grigoriev I.V."/>
            <person name="Zhong S."/>
            <person name="Turgeon B.G."/>
        </authorList>
    </citation>
    <scope>NUCLEOTIDE SEQUENCE [LARGE SCALE GENOMIC DNA]</scope>
    <source>
        <strain evidence="2 3">ATCC 44560</strain>
    </source>
</reference>
<dbReference type="AlphaFoldDB" id="W6ZU68"/>
<feature type="compositionally biased region" description="Basic residues" evidence="1">
    <location>
        <begin position="42"/>
        <end position="65"/>
    </location>
</feature>
<gene>
    <name evidence="2" type="ORF">COCMIDRAFT_90710</name>
</gene>
<dbReference type="eggNOG" id="ENOG502R92N">
    <property type="taxonomic scope" value="Eukaryota"/>
</dbReference>
<sequence length="282" mass="31553">MFDHLFDPDAFHRHPIPPAFSRTNYVVSGASRVQLPSFIPRDHRHAHPMTPHHHHHHHHHSRPARRYSIYADPSPSSSDLDQTEDTYLQSESDSSLTHVKHSPPRNANANNNNNNNANNNSNILSPLHRTSFKLPHTTFASLPSTHTSSSILILPPTLTPLHIRIDTPSSTHQLRATVAGDMRFRDVVSQLVQQGQYADVRASVRLRGEWQEPGSSVRISEVVRQYATNERGEVEVRIEVGRGGEGGGGREGRRGGGGGYVGGIRGFRAWERETGRAWEIRD</sequence>
<dbReference type="KEGG" id="bor:COCMIDRAFT_90710"/>
<proteinExistence type="predicted"/>
<evidence type="ECO:0000313" key="2">
    <source>
        <dbReference type="EMBL" id="EUC47236.1"/>
    </source>
</evidence>
<feature type="region of interest" description="Disordered" evidence="1">
    <location>
        <begin position="42"/>
        <end position="125"/>
    </location>
</feature>
<organism evidence="2 3">
    <name type="scientific">Bipolaris oryzae ATCC 44560</name>
    <dbReference type="NCBI Taxonomy" id="930090"/>
    <lineage>
        <taxon>Eukaryota</taxon>
        <taxon>Fungi</taxon>
        <taxon>Dikarya</taxon>
        <taxon>Ascomycota</taxon>
        <taxon>Pezizomycotina</taxon>
        <taxon>Dothideomycetes</taxon>
        <taxon>Pleosporomycetidae</taxon>
        <taxon>Pleosporales</taxon>
        <taxon>Pleosporineae</taxon>
        <taxon>Pleosporaceae</taxon>
        <taxon>Bipolaris</taxon>
    </lineage>
</organism>
<feature type="compositionally biased region" description="Polar residues" evidence="1">
    <location>
        <begin position="74"/>
        <end position="97"/>
    </location>
</feature>
<keyword evidence="3" id="KW-1185">Reference proteome</keyword>
<dbReference type="Proteomes" id="UP000054032">
    <property type="component" value="Unassembled WGS sequence"/>
</dbReference>
<accession>W6ZU68</accession>
<evidence type="ECO:0000256" key="1">
    <source>
        <dbReference type="SAM" id="MobiDB-lite"/>
    </source>
</evidence>
<evidence type="ECO:0000313" key="3">
    <source>
        <dbReference type="Proteomes" id="UP000054032"/>
    </source>
</evidence>
<dbReference type="GeneID" id="19127738"/>
<protein>
    <submittedName>
        <fullName evidence="2">Uncharacterized protein</fullName>
    </submittedName>
</protein>
<dbReference type="EMBL" id="KI963955">
    <property type="protein sequence ID" value="EUC47236.1"/>
    <property type="molecule type" value="Genomic_DNA"/>
</dbReference>
<dbReference type="HOGENOM" id="CLU_1042606_0_0_1"/>
<dbReference type="RefSeq" id="XP_007686278.1">
    <property type="nucleotide sequence ID" value="XM_007688088.1"/>
</dbReference>
<feature type="compositionally biased region" description="Low complexity" evidence="1">
    <location>
        <begin position="106"/>
        <end position="122"/>
    </location>
</feature>